<keyword evidence="3" id="KW-1185">Reference proteome</keyword>
<dbReference type="OMA" id="PRHFFIL"/>
<sequence length="435" mass="49601">METSLTIPTDEQTLDELDNYKESLSRSRILDGMRSKNNWSLSDARLKRLMSKNNSIRSRAVPRVTGSVDFSEADNSLLLTYSNALTQYRSDFPVLLDSPCSQTSSVSEATDLPPPSLPKDVLGAQLRFFDNNPRHFFILYGRGEYDYAAGHNTQISMLHMIIQKRILKLITGKSRPLSEEEDQAMMNRWAGVQTFFEYYEAAGKKSGLPASDVGLQFEAEYGVNILARRTSEQNDPMWRNAYDRAKESIHKKYMLPILKQLSQHPKTRGTVPVDSNGEPIYDSKVHGRFAFIITKAKRKYLNLFWLYPVVSKNYRIVYPAQLVKLNPPILTVVTVQFLLRDGIEQRTKHTISNSSHVSDRESTYLPTTTSAPPVAKDRVSDWCAAKLELVRERWVNRRVVGLKSSLESLIDYRILYLHVATAGFDSQSESWEEGT</sequence>
<organism evidence="2 3">
    <name type="scientific">Armillaria gallica</name>
    <name type="common">Bulbous honey fungus</name>
    <name type="synonym">Armillaria bulbosa</name>
    <dbReference type="NCBI Taxonomy" id="47427"/>
    <lineage>
        <taxon>Eukaryota</taxon>
        <taxon>Fungi</taxon>
        <taxon>Dikarya</taxon>
        <taxon>Basidiomycota</taxon>
        <taxon>Agaricomycotina</taxon>
        <taxon>Agaricomycetes</taxon>
        <taxon>Agaricomycetidae</taxon>
        <taxon>Agaricales</taxon>
        <taxon>Marasmiineae</taxon>
        <taxon>Physalacriaceae</taxon>
        <taxon>Armillaria</taxon>
    </lineage>
</organism>
<dbReference type="AlphaFoldDB" id="A0A2H3CRH6"/>
<dbReference type="EMBL" id="KZ293689">
    <property type="protein sequence ID" value="PBK85651.1"/>
    <property type="molecule type" value="Genomic_DNA"/>
</dbReference>
<evidence type="ECO:0000313" key="3">
    <source>
        <dbReference type="Proteomes" id="UP000217790"/>
    </source>
</evidence>
<proteinExistence type="predicted"/>
<evidence type="ECO:0000313" key="2">
    <source>
        <dbReference type="EMBL" id="PBK85651.1"/>
    </source>
</evidence>
<evidence type="ECO:0000256" key="1">
    <source>
        <dbReference type="SAM" id="MobiDB-lite"/>
    </source>
</evidence>
<protein>
    <submittedName>
        <fullName evidence="2">Uncharacterized protein</fullName>
    </submittedName>
</protein>
<accession>A0A2H3CRH6</accession>
<gene>
    <name evidence="2" type="ORF">ARMGADRAFT_1036101</name>
</gene>
<feature type="region of interest" description="Disordered" evidence="1">
    <location>
        <begin position="350"/>
        <end position="372"/>
    </location>
</feature>
<reference evidence="3" key="1">
    <citation type="journal article" date="2017" name="Nat. Ecol. Evol.">
        <title>Genome expansion and lineage-specific genetic innovations in the forest pathogenic fungi Armillaria.</title>
        <authorList>
            <person name="Sipos G."/>
            <person name="Prasanna A.N."/>
            <person name="Walter M.C."/>
            <person name="O'Connor E."/>
            <person name="Balint B."/>
            <person name="Krizsan K."/>
            <person name="Kiss B."/>
            <person name="Hess J."/>
            <person name="Varga T."/>
            <person name="Slot J."/>
            <person name="Riley R."/>
            <person name="Boka B."/>
            <person name="Rigling D."/>
            <person name="Barry K."/>
            <person name="Lee J."/>
            <person name="Mihaltcheva S."/>
            <person name="LaButti K."/>
            <person name="Lipzen A."/>
            <person name="Waldron R."/>
            <person name="Moloney N.M."/>
            <person name="Sperisen C."/>
            <person name="Kredics L."/>
            <person name="Vagvoelgyi C."/>
            <person name="Patrignani A."/>
            <person name="Fitzpatrick D."/>
            <person name="Nagy I."/>
            <person name="Doyle S."/>
            <person name="Anderson J.B."/>
            <person name="Grigoriev I.V."/>
            <person name="Gueldener U."/>
            <person name="Muensterkoetter M."/>
            <person name="Nagy L.G."/>
        </authorList>
    </citation>
    <scope>NUCLEOTIDE SEQUENCE [LARGE SCALE GENOMIC DNA]</scope>
    <source>
        <strain evidence="3">Ar21-2</strain>
    </source>
</reference>
<dbReference type="OrthoDB" id="4151615at2759"/>
<dbReference type="InParanoid" id="A0A2H3CRH6"/>
<dbReference type="Proteomes" id="UP000217790">
    <property type="component" value="Unassembled WGS sequence"/>
</dbReference>
<name>A0A2H3CRH6_ARMGA</name>